<protein>
    <submittedName>
        <fullName evidence="2">DUF3394 domain-containing protein</fullName>
    </submittedName>
</protein>
<dbReference type="Pfam" id="PF11874">
    <property type="entry name" value="DUF3394"/>
    <property type="match status" value="1"/>
</dbReference>
<dbReference type="EMBL" id="RAPE01000004">
    <property type="protein sequence ID" value="RKF13550.1"/>
    <property type="molecule type" value="Genomic_DNA"/>
</dbReference>
<evidence type="ECO:0000256" key="1">
    <source>
        <dbReference type="SAM" id="Phobius"/>
    </source>
</evidence>
<keyword evidence="3" id="KW-1185">Reference proteome</keyword>
<comment type="caution">
    <text evidence="2">The sequence shown here is derived from an EMBL/GenBank/DDBJ whole genome shotgun (WGS) entry which is preliminary data.</text>
</comment>
<dbReference type="AlphaFoldDB" id="A0A3A8ARL1"/>
<dbReference type="InterPro" id="IPR021814">
    <property type="entry name" value="DUF3394"/>
</dbReference>
<name>A0A3A8ARL1_9RHOB</name>
<dbReference type="Proteomes" id="UP000281128">
    <property type="component" value="Unassembled WGS sequence"/>
</dbReference>
<evidence type="ECO:0000313" key="3">
    <source>
        <dbReference type="Proteomes" id="UP000281128"/>
    </source>
</evidence>
<accession>A0A3A8ARL1</accession>
<keyword evidence="1" id="KW-0472">Membrane</keyword>
<keyword evidence="1" id="KW-0812">Transmembrane</keyword>
<feature type="transmembrane region" description="Helical" evidence="1">
    <location>
        <begin position="48"/>
        <end position="65"/>
    </location>
</feature>
<sequence length="70" mass="8251">MFLRLRDLGVVGSVGDVRFDSPAQKWGVDFGWKVVELQTTNSRMDKEWFFIPAYLAMLLIMGAQWRRRRT</sequence>
<organism evidence="2 3">
    <name type="scientific">Roseovarius spongiae</name>
    <dbReference type="NCBI Taxonomy" id="2320272"/>
    <lineage>
        <taxon>Bacteria</taxon>
        <taxon>Pseudomonadati</taxon>
        <taxon>Pseudomonadota</taxon>
        <taxon>Alphaproteobacteria</taxon>
        <taxon>Rhodobacterales</taxon>
        <taxon>Roseobacteraceae</taxon>
        <taxon>Roseovarius</taxon>
    </lineage>
</organism>
<gene>
    <name evidence="2" type="ORF">D6850_14785</name>
</gene>
<reference evidence="2 3" key="1">
    <citation type="submission" date="2018-09" db="EMBL/GenBank/DDBJ databases">
        <title>Roseovarius spongiae sp. nov., isolated from a marine sponge.</title>
        <authorList>
            <person name="Zhuang L."/>
            <person name="Luo L."/>
        </authorList>
    </citation>
    <scope>NUCLEOTIDE SEQUENCE [LARGE SCALE GENOMIC DNA]</scope>
    <source>
        <strain evidence="2 3">HN-E21</strain>
    </source>
</reference>
<keyword evidence="1" id="KW-1133">Transmembrane helix</keyword>
<evidence type="ECO:0000313" key="2">
    <source>
        <dbReference type="EMBL" id="RKF13550.1"/>
    </source>
</evidence>
<proteinExistence type="predicted"/>